<organism evidence="2">
    <name type="scientific">Amblyomma aureolatum</name>
    <dbReference type="NCBI Taxonomy" id="187763"/>
    <lineage>
        <taxon>Eukaryota</taxon>
        <taxon>Metazoa</taxon>
        <taxon>Ecdysozoa</taxon>
        <taxon>Arthropoda</taxon>
        <taxon>Chelicerata</taxon>
        <taxon>Arachnida</taxon>
        <taxon>Acari</taxon>
        <taxon>Parasitiformes</taxon>
        <taxon>Ixodida</taxon>
        <taxon>Ixodoidea</taxon>
        <taxon>Ixodidae</taxon>
        <taxon>Amblyomminae</taxon>
        <taxon>Amblyomma</taxon>
    </lineage>
</organism>
<feature type="non-terminal residue" evidence="2">
    <location>
        <position position="1"/>
    </location>
</feature>
<protein>
    <submittedName>
        <fullName evidence="2">Putative secreted protein</fullName>
    </submittedName>
</protein>
<dbReference type="AlphaFoldDB" id="A0A1E1WW27"/>
<name>A0A1E1WW27_9ACAR</name>
<dbReference type="Pfam" id="PF12190">
    <property type="entry name" value="amfpi-1"/>
    <property type="match status" value="1"/>
</dbReference>
<keyword evidence="1" id="KW-0732">Signal</keyword>
<evidence type="ECO:0000256" key="1">
    <source>
        <dbReference type="SAM" id="SignalP"/>
    </source>
</evidence>
<feature type="signal peptide" evidence="1">
    <location>
        <begin position="1"/>
        <end position="17"/>
    </location>
</feature>
<reference evidence="2" key="1">
    <citation type="journal article" date="2017" name="Front. Cell. Infect. Microbiol.">
        <title>The Distinct Transcriptional Response of the Midgut of Amblyomma sculptum and Amblyomma aureolatum Ticks to Rickettsia rickettsii Correlates to Their Differences in Susceptibility to Infection.</title>
        <authorList>
            <person name="Martins L.A."/>
            <person name="Galletti M.F.B.M."/>
            <person name="Ribeiro J.M."/>
            <person name="Fujita A."/>
            <person name="Costa F.B."/>
            <person name="Labruna M.B."/>
            <person name="Daffre S."/>
            <person name="Fogaca A.C."/>
        </authorList>
    </citation>
    <scope>NUCLEOTIDE SEQUENCE</scope>
</reference>
<feature type="chain" id="PRO_5009115647" evidence="1">
    <location>
        <begin position="18"/>
        <end position="96"/>
    </location>
</feature>
<proteinExistence type="evidence at transcript level"/>
<accession>A0A1E1WW27</accession>
<dbReference type="InterPro" id="IPR053741">
    <property type="entry name" value="Ser_Fungal_Prot_Inhib_sf"/>
</dbReference>
<dbReference type="EMBL" id="GFAC01007955">
    <property type="protein sequence ID" value="JAT91233.1"/>
    <property type="molecule type" value="mRNA"/>
</dbReference>
<evidence type="ECO:0000313" key="2">
    <source>
        <dbReference type="EMBL" id="JAT91233.1"/>
    </source>
</evidence>
<dbReference type="Gene3D" id="2.10.80.20">
    <property type="match status" value="1"/>
</dbReference>
<sequence>LACATMVLAALVANVDCIVCPDGYCQQNPCKPVDEATCNGIVQPNATFCACCPACIKQLGLNESCFQDLIMGVPPTAECAKGLRCDFDTVTCVPLA</sequence>
<dbReference type="GO" id="GO:0030414">
    <property type="term" value="F:peptidase inhibitor activity"/>
    <property type="evidence" value="ECO:0007669"/>
    <property type="project" value="InterPro"/>
</dbReference>
<dbReference type="InterPro" id="IPR021066">
    <property type="entry name" value="FPI1"/>
</dbReference>